<protein>
    <submittedName>
        <fullName evidence="6">Oxygen regulatory protein NreC</fullName>
    </submittedName>
</protein>
<gene>
    <name evidence="6" type="primary">nreC</name>
    <name evidence="6" type="ORF">ENKNEFLB_02167</name>
</gene>
<evidence type="ECO:0000259" key="5">
    <source>
        <dbReference type="PROSITE" id="PS50110"/>
    </source>
</evidence>
<feature type="modified residue" description="4-aspartylphosphate" evidence="3">
    <location>
        <position position="69"/>
    </location>
</feature>
<dbReference type="CDD" id="cd17535">
    <property type="entry name" value="REC_NarL-like"/>
    <property type="match status" value="1"/>
</dbReference>
<reference evidence="6 7" key="1">
    <citation type="submission" date="2021-05" db="EMBL/GenBank/DDBJ databases">
        <title>Complete genome of Nocardioides aquaticus KCTC 9944T isolated from meromictic and hypersaline Ekho Lake, Antarctica.</title>
        <authorList>
            <person name="Hwang K."/>
            <person name="Kim K.M."/>
            <person name="Choe H."/>
        </authorList>
    </citation>
    <scope>NUCLEOTIDE SEQUENCE [LARGE SCALE GENOMIC DNA]</scope>
    <source>
        <strain evidence="6 7">KCTC 9944</strain>
    </source>
</reference>
<dbReference type="SMART" id="SM00448">
    <property type="entry name" value="REC"/>
    <property type="match status" value="1"/>
</dbReference>
<dbReference type="SMART" id="SM00421">
    <property type="entry name" value="HTH_LUXR"/>
    <property type="match status" value="1"/>
</dbReference>
<keyword evidence="7" id="KW-1185">Reference proteome</keyword>
<dbReference type="InterPro" id="IPR000792">
    <property type="entry name" value="Tscrpt_reg_LuxR_C"/>
</dbReference>
<evidence type="ECO:0000313" key="7">
    <source>
        <dbReference type="Proteomes" id="UP000679307"/>
    </source>
</evidence>
<dbReference type="InterPro" id="IPR058245">
    <property type="entry name" value="NreC/VraR/RcsB-like_REC"/>
</dbReference>
<evidence type="ECO:0000313" key="6">
    <source>
        <dbReference type="EMBL" id="QVT79777.1"/>
    </source>
</evidence>
<evidence type="ECO:0000256" key="2">
    <source>
        <dbReference type="ARBA" id="ARBA00023125"/>
    </source>
</evidence>
<accession>A0ABX8EI43</accession>
<keyword evidence="2" id="KW-0238">DNA-binding</keyword>
<sequence length="233" mass="24814">MPRLGLVDPTVVPATCARLLIVDDHRTFTELVCLALEAETDLECVGAAHDVQEARAEVARHEPDLVLMDVDLGDGDEDGLQLTSELTARRPSLRVVVLTAHGDLGVMQRAASSGACALLPKGGSLGDLLGGLRTARRGAFFVPADLLRSLVFEQDGRGRSPRHPALTPREALVLQLLSEGRHVTEIARDLDLSVHTCRGYVKTLLAKLGAHSQLEAVAIAGRHGLLGAPTRSP</sequence>
<dbReference type="InterPro" id="IPR001789">
    <property type="entry name" value="Sig_transdc_resp-reg_receiver"/>
</dbReference>
<dbReference type="Pfam" id="PF00072">
    <property type="entry name" value="Response_reg"/>
    <property type="match status" value="1"/>
</dbReference>
<dbReference type="InterPro" id="IPR039420">
    <property type="entry name" value="WalR-like"/>
</dbReference>
<feature type="domain" description="Response regulatory" evidence="5">
    <location>
        <begin position="18"/>
        <end position="136"/>
    </location>
</feature>
<evidence type="ECO:0000256" key="3">
    <source>
        <dbReference type="PROSITE-ProRule" id="PRU00169"/>
    </source>
</evidence>
<dbReference type="CDD" id="cd06170">
    <property type="entry name" value="LuxR_C_like"/>
    <property type="match status" value="1"/>
</dbReference>
<evidence type="ECO:0000256" key="1">
    <source>
        <dbReference type="ARBA" id="ARBA00022553"/>
    </source>
</evidence>
<proteinExistence type="predicted"/>
<organism evidence="6 7">
    <name type="scientific">Nocardioides aquaticus</name>
    <dbReference type="NCBI Taxonomy" id="160826"/>
    <lineage>
        <taxon>Bacteria</taxon>
        <taxon>Bacillati</taxon>
        <taxon>Actinomycetota</taxon>
        <taxon>Actinomycetes</taxon>
        <taxon>Propionibacteriales</taxon>
        <taxon>Nocardioidaceae</taxon>
        <taxon>Nocardioides</taxon>
    </lineage>
</organism>
<feature type="domain" description="HTH luxR-type" evidence="4">
    <location>
        <begin position="159"/>
        <end position="224"/>
    </location>
</feature>
<dbReference type="PROSITE" id="PS50043">
    <property type="entry name" value="HTH_LUXR_2"/>
    <property type="match status" value="1"/>
</dbReference>
<dbReference type="PANTHER" id="PTHR43214:SF44">
    <property type="entry name" value="TWO-COMPONENT RESPONSE REGULATOR"/>
    <property type="match status" value="1"/>
</dbReference>
<dbReference type="Proteomes" id="UP000679307">
    <property type="component" value="Chromosome"/>
</dbReference>
<keyword evidence="1 3" id="KW-0597">Phosphoprotein</keyword>
<dbReference type="PANTHER" id="PTHR43214">
    <property type="entry name" value="TWO-COMPONENT RESPONSE REGULATOR"/>
    <property type="match status" value="1"/>
</dbReference>
<dbReference type="EMBL" id="CP075371">
    <property type="protein sequence ID" value="QVT79777.1"/>
    <property type="molecule type" value="Genomic_DNA"/>
</dbReference>
<dbReference type="Pfam" id="PF00196">
    <property type="entry name" value="GerE"/>
    <property type="match status" value="1"/>
</dbReference>
<evidence type="ECO:0000259" key="4">
    <source>
        <dbReference type="PROSITE" id="PS50043"/>
    </source>
</evidence>
<name>A0ABX8EI43_9ACTN</name>
<dbReference type="PROSITE" id="PS50110">
    <property type="entry name" value="RESPONSE_REGULATORY"/>
    <property type="match status" value="1"/>
</dbReference>